<proteinExistence type="predicted"/>
<dbReference type="AlphaFoldDB" id="A0A4C1ZWH2"/>
<name>A0A4C1ZWH2_EUMVA</name>
<feature type="region of interest" description="Disordered" evidence="1">
    <location>
        <begin position="48"/>
        <end position="87"/>
    </location>
</feature>
<comment type="caution">
    <text evidence="2">The sequence shown here is derived from an EMBL/GenBank/DDBJ whole genome shotgun (WGS) entry which is preliminary data.</text>
</comment>
<sequence length="189" mass="20942">MLRSADPPMFKLRQKITSGDHIRPHRCRSETTRVLAITDAGRRQNSMCRPEWADGAPTPRIDRNPCRPESRFSSLAQSERAEAAPAQPALVTTSTCAHFLPAVERLKGRTLGRLNDSNRPLTITLPNSRSVDGGRSGPRAWPERCYCDSHLTYEAAGVSPFYDRVEAQRKKYDTASARAPSAPRPGTCP</sequence>
<reference evidence="2 3" key="1">
    <citation type="journal article" date="2019" name="Commun. Biol.">
        <title>The bagworm genome reveals a unique fibroin gene that provides high tensile strength.</title>
        <authorList>
            <person name="Kono N."/>
            <person name="Nakamura H."/>
            <person name="Ohtoshi R."/>
            <person name="Tomita M."/>
            <person name="Numata K."/>
            <person name="Arakawa K."/>
        </authorList>
    </citation>
    <scope>NUCLEOTIDE SEQUENCE [LARGE SCALE GENOMIC DNA]</scope>
</reference>
<protein>
    <submittedName>
        <fullName evidence="2">Uncharacterized protein</fullName>
    </submittedName>
</protein>
<keyword evidence="3" id="KW-1185">Reference proteome</keyword>
<dbReference type="EMBL" id="BGZK01002168">
    <property type="protein sequence ID" value="GBP91414.1"/>
    <property type="molecule type" value="Genomic_DNA"/>
</dbReference>
<dbReference type="Proteomes" id="UP000299102">
    <property type="component" value="Unassembled WGS sequence"/>
</dbReference>
<accession>A0A4C1ZWH2</accession>
<evidence type="ECO:0000256" key="1">
    <source>
        <dbReference type="SAM" id="MobiDB-lite"/>
    </source>
</evidence>
<evidence type="ECO:0000313" key="3">
    <source>
        <dbReference type="Proteomes" id="UP000299102"/>
    </source>
</evidence>
<organism evidence="2 3">
    <name type="scientific">Eumeta variegata</name>
    <name type="common">Bagworm moth</name>
    <name type="synonym">Eumeta japonica</name>
    <dbReference type="NCBI Taxonomy" id="151549"/>
    <lineage>
        <taxon>Eukaryota</taxon>
        <taxon>Metazoa</taxon>
        <taxon>Ecdysozoa</taxon>
        <taxon>Arthropoda</taxon>
        <taxon>Hexapoda</taxon>
        <taxon>Insecta</taxon>
        <taxon>Pterygota</taxon>
        <taxon>Neoptera</taxon>
        <taxon>Endopterygota</taxon>
        <taxon>Lepidoptera</taxon>
        <taxon>Glossata</taxon>
        <taxon>Ditrysia</taxon>
        <taxon>Tineoidea</taxon>
        <taxon>Psychidae</taxon>
        <taxon>Oiketicinae</taxon>
        <taxon>Eumeta</taxon>
    </lineage>
</organism>
<feature type="region of interest" description="Disordered" evidence="1">
    <location>
        <begin position="169"/>
        <end position="189"/>
    </location>
</feature>
<gene>
    <name evidence="2" type="ORF">EVAR_64895_1</name>
</gene>
<feature type="compositionally biased region" description="Basic and acidic residues" evidence="1">
    <location>
        <begin position="60"/>
        <end position="70"/>
    </location>
</feature>
<evidence type="ECO:0000313" key="2">
    <source>
        <dbReference type="EMBL" id="GBP91414.1"/>
    </source>
</evidence>